<evidence type="ECO:0000256" key="1">
    <source>
        <dbReference type="SAM" id="MobiDB-lite"/>
    </source>
</evidence>
<protein>
    <submittedName>
        <fullName evidence="2">Uncharacterized protein</fullName>
    </submittedName>
</protein>
<dbReference type="InterPro" id="IPR012334">
    <property type="entry name" value="Pectin_lyas_fold"/>
</dbReference>
<dbReference type="InterPro" id="IPR006626">
    <property type="entry name" value="PbH1"/>
</dbReference>
<feature type="region of interest" description="Disordered" evidence="1">
    <location>
        <begin position="1"/>
        <end position="28"/>
    </location>
</feature>
<dbReference type="EMBL" id="KN882065">
    <property type="protein sequence ID" value="KIY44796.1"/>
    <property type="molecule type" value="Genomic_DNA"/>
</dbReference>
<evidence type="ECO:0000313" key="2">
    <source>
        <dbReference type="EMBL" id="KIY44796.1"/>
    </source>
</evidence>
<dbReference type="SMART" id="SM00710">
    <property type="entry name" value="PbH1"/>
    <property type="match status" value="5"/>
</dbReference>
<dbReference type="InterPro" id="IPR011050">
    <property type="entry name" value="Pectin_lyase_fold/virulence"/>
</dbReference>
<name>A0A0D7A4J1_9AGAR</name>
<evidence type="ECO:0000313" key="3">
    <source>
        <dbReference type="Proteomes" id="UP000054144"/>
    </source>
</evidence>
<organism evidence="2 3">
    <name type="scientific">Fistulina hepatica ATCC 64428</name>
    <dbReference type="NCBI Taxonomy" id="1128425"/>
    <lineage>
        <taxon>Eukaryota</taxon>
        <taxon>Fungi</taxon>
        <taxon>Dikarya</taxon>
        <taxon>Basidiomycota</taxon>
        <taxon>Agaricomycotina</taxon>
        <taxon>Agaricomycetes</taxon>
        <taxon>Agaricomycetidae</taxon>
        <taxon>Agaricales</taxon>
        <taxon>Fistulinaceae</taxon>
        <taxon>Fistulina</taxon>
    </lineage>
</organism>
<gene>
    <name evidence="2" type="ORF">FISHEDRAFT_67334</name>
</gene>
<keyword evidence="3" id="KW-1185">Reference proteome</keyword>
<feature type="compositionally biased region" description="Basic and acidic residues" evidence="1">
    <location>
        <begin position="10"/>
        <end position="20"/>
    </location>
</feature>
<dbReference type="NCBIfam" id="TIGR03804">
    <property type="entry name" value="para_beta_helix"/>
    <property type="match status" value="1"/>
</dbReference>
<dbReference type="OrthoDB" id="2587928at2759"/>
<dbReference type="Gene3D" id="2.160.20.10">
    <property type="entry name" value="Single-stranded right-handed beta-helix, Pectin lyase-like"/>
    <property type="match status" value="1"/>
</dbReference>
<dbReference type="InterPro" id="IPR022441">
    <property type="entry name" value="Para_beta_helix_rpt-2"/>
</dbReference>
<reference evidence="2 3" key="1">
    <citation type="journal article" date="2015" name="Fungal Genet. Biol.">
        <title>Evolution of novel wood decay mechanisms in Agaricales revealed by the genome sequences of Fistulina hepatica and Cylindrobasidium torrendii.</title>
        <authorList>
            <person name="Floudas D."/>
            <person name="Held B.W."/>
            <person name="Riley R."/>
            <person name="Nagy L.G."/>
            <person name="Koehler G."/>
            <person name="Ransdell A.S."/>
            <person name="Younus H."/>
            <person name="Chow J."/>
            <person name="Chiniquy J."/>
            <person name="Lipzen A."/>
            <person name="Tritt A."/>
            <person name="Sun H."/>
            <person name="Haridas S."/>
            <person name="LaButti K."/>
            <person name="Ohm R.A."/>
            <person name="Kues U."/>
            <person name="Blanchette R.A."/>
            <person name="Grigoriev I.V."/>
            <person name="Minto R.E."/>
            <person name="Hibbett D.S."/>
        </authorList>
    </citation>
    <scope>NUCLEOTIDE SEQUENCE [LARGE SCALE GENOMIC DNA]</scope>
    <source>
        <strain evidence="2 3">ATCC 64428</strain>
    </source>
</reference>
<proteinExistence type="predicted"/>
<dbReference type="Proteomes" id="UP000054144">
    <property type="component" value="Unassembled WGS sequence"/>
</dbReference>
<dbReference type="SUPFAM" id="SSF51126">
    <property type="entry name" value="Pectin lyase-like"/>
    <property type="match status" value="1"/>
</dbReference>
<dbReference type="AlphaFoldDB" id="A0A0D7A4J1"/>
<accession>A0A0D7A4J1</accession>
<sequence length="456" mass="47716">MVESNGAFTDNERPHPEKRASCVPSEPSSNVTARLNDLLQHGGKGFILSLCPNQKYYLATPLYYAAANQEISTMGHPTDDSRAVLVVNGSVNQARLEGHTTAVNGQGAGLDGIDGQRNGASTLIGGGNIEMGGFSVNQTIEYVHSHDPRGWTCMHVSEGSLNCSGLTVQNNEIGPCGSDLYAHSADGISLSCRNSTVRNNVISGATDGGIVIFGSPGSEVYNNTIQIQDNTLLGGINLVDYGPFYGDYTNLRVHDNTILGGFANEPSTSGGSLGTNNGSAVIRVGIAIGPRTWFGSRTGNYSNRGFQVYNNRISGALCYGVALSSTVNAVVAGNTVFGNYNFIGANGPNCTDASSLPSPGPFVVQASSITNTTIQSNFVNATSVSSITCVLPPEDGNHWPYSGSIARAASTPRSLLSRLRPVSLAHSSDTMTAFDLSPRPQAVIRCGPIICRGTPS</sequence>